<dbReference type="EMBL" id="LCBA01000002">
    <property type="protein sequence ID" value="KKS01633.1"/>
    <property type="molecule type" value="Genomic_DNA"/>
</dbReference>
<dbReference type="GO" id="GO:0003735">
    <property type="term" value="F:structural constituent of ribosome"/>
    <property type="evidence" value="ECO:0007669"/>
    <property type="project" value="InterPro"/>
</dbReference>
<evidence type="ECO:0000256" key="4">
    <source>
        <dbReference type="ARBA" id="ARBA00035499"/>
    </source>
</evidence>
<dbReference type="Proteomes" id="UP000033903">
    <property type="component" value="Unassembled WGS sequence"/>
</dbReference>
<dbReference type="CDD" id="cd00392">
    <property type="entry name" value="Ribosomal_L13"/>
    <property type="match status" value="1"/>
</dbReference>
<evidence type="ECO:0000256" key="3">
    <source>
        <dbReference type="ARBA" id="ARBA00023274"/>
    </source>
</evidence>
<evidence type="ECO:0000313" key="5">
    <source>
        <dbReference type="EMBL" id="KKS01633.1"/>
    </source>
</evidence>
<dbReference type="Pfam" id="PF00572">
    <property type="entry name" value="Ribosomal_L13"/>
    <property type="match status" value="1"/>
</dbReference>
<evidence type="ECO:0000313" key="6">
    <source>
        <dbReference type="Proteomes" id="UP000033903"/>
    </source>
</evidence>
<dbReference type="PANTHER" id="PTHR11545:SF2">
    <property type="entry name" value="LARGE RIBOSOMAL SUBUNIT PROTEIN UL13M"/>
    <property type="match status" value="1"/>
</dbReference>
<dbReference type="PIRSF" id="PIRSF002181">
    <property type="entry name" value="Ribosomal_L13"/>
    <property type="match status" value="1"/>
</dbReference>
<dbReference type="InterPro" id="IPR005823">
    <property type="entry name" value="Ribosomal_uL13_bac-type"/>
</dbReference>
<dbReference type="InterPro" id="IPR005822">
    <property type="entry name" value="Ribosomal_uL13"/>
</dbReference>
<dbReference type="SUPFAM" id="SSF52161">
    <property type="entry name" value="Ribosomal protein L13"/>
    <property type="match status" value="1"/>
</dbReference>
<gene>
    <name evidence="5" type="ORF">UU54_C0002G0006</name>
</gene>
<comment type="caution">
    <text evidence="5">The sequence shown here is derived from an EMBL/GenBank/DDBJ whole genome shotgun (WGS) entry which is preliminary data.</text>
</comment>
<keyword evidence="3" id="KW-0687">Ribonucleoprotein</keyword>
<dbReference type="AlphaFoldDB" id="A0A0G0YMW4"/>
<dbReference type="InterPro" id="IPR036899">
    <property type="entry name" value="Ribosomal_uL13_sf"/>
</dbReference>
<keyword evidence="2 5" id="KW-0689">Ribosomal protein</keyword>
<reference evidence="5 6" key="1">
    <citation type="journal article" date="2015" name="Nature">
        <title>rRNA introns, odd ribosomes, and small enigmatic genomes across a large radiation of phyla.</title>
        <authorList>
            <person name="Brown C.T."/>
            <person name="Hug L.A."/>
            <person name="Thomas B.C."/>
            <person name="Sharon I."/>
            <person name="Castelle C.J."/>
            <person name="Singh A."/>
            <person name="Wilkins M.J."/>
            <person name="Williams K.H."/>
            <person name="Banfield J.F."/>
        </authorList>
    </citation>
    <scope>NUCLEOTIDE SEQUENCE [LARGE SCALE GENOMIC DNA]</scope>
</reference>
<dbReference type="PANTHER" id="PTHR11545">
    <property type="entry name" value="RIBOSOMAL PROTEIN L13"/>
    <property type="match status" value="1"/>
</dbReference>
<evidence type="ECO:0000256" key="1">
    <source>
        <dbReference type="ARBA" id="ARBA00006227"/>
    </source>
</evidence>
<proteinExistence type="inferred from homology"/>
<dbReference type="GO" id="GO:0006412">
    <property type="term" value="P:translation"/>
    <property type="evidence" value="ECO:0007669"/>
    <property type="project" value="InterPro"/>
</dbReference>
<organism evidence="5 6">
    <name type="scientific">Candidatus Yanofskybacteria bacterium GW2011_GWA2_41_22</name>
    <dbReference type="NCBI Taxonomy" id="1619023"/>
    <lineage>
        <taxon>Bacteria</taxon>
        <taxon>Candidatus Yanofskyibacteriota</taxon>
    </lineage>
</organism>
<dbReference type="GO" id="GO:0003729">
    <property type="term" value="F:mRNA binding"/>
    <property type="evidence" value="ECO:0007669"/>
    <property type="project" value="TreeGrafter"/>
</dbReference>
<dbReference type="NCBIfam" id="TIGR01066">
    <property type="entry name" value="rplM_bact"/>
    <property type="match status" value="1"/>
</dbReference>
<accession>A0A0G0YMW4</accession>
<dbReference type="GO" id="GO:0017148">
    <property type="term" value="P:negative regulation of translation"/>
    <property type="evidence" value="ECO:0007669"/>
    <property type="project" value="TreeGrafter"/>
</dbReference>
<dbReference type="Gene3D" id="3.90.1180.10">
    <property type="entry name" value="Ribosomal protein L13"/>
    <property type="match status" value="1"/>
</dbReference>
<name>A0A0G0YMW4_9BACT</name>
<protein>
    <recommendedName>
        <fullName evidence="4">50S ribosomal protein L13</fullName>
    </recommendedName>
</protein>
<evidence type="ECO:0000256" key="2">
    <source>
        <dbReference type="ARBA" id="ARBA00022980"/>
    </source>
</evidence>
<sequence length="114" mass="13119">MKYELDATNQSVGRLATKISELLRGKNLASYAPNVIPQSEVIIKNIGKIKFTGAKLQKKVFYHYSGYHGGMKEKKLSELWATKPQFVIRQSVYRMLPKNKMRNKIIKNLKFAKS</sequence>
<comment type="similarity">
    <text evidence="1">Belongs to the universal ribosomal protein uL13 family.</text>
</comment>
<dbReference type="GO" id="GO:0022625">
    <property type="term" value="C:cytosolic large ribosomal subunit"/>
    <property type="evidence" value="ECO:0007669"/>
    <property type="project" value="TreeGrafter"/>
</dbReference>